<accession>A0A858R3U3</accession>
<protein>
    <submittedName>
        <fullName evidence="7">Creatininase family protein</fullName>
    </submittedName>
</protein>
<dbReference type="PANTHER" id="PTHR35005">
    <property type="entry name" value="3-DEHYDRO-SCYLLO-INOSOSE HYDROLASE"/>
    <property type="match status" value="1"/>
</dbReference>
<sequence>MQLQLMTWPDVQAYLGRRTDIIIPIGSTEQHGPTGLVGTDALTAEAVARGLGEAVGAIVGPTLSVGMAHHHLAFTGTITLRPTTLIALVKDVVASLRRHGFRQVLFVNGHGGNIATVNVAFQELYAEASLAGEGAGVRCALVNWWDGSRVPALCREFYAGQDGSHATASEIAVTWALFPETAREGTAHEPPVAPSGKGWTDAGEYRRNYPDGRIGSNPGLATIEQGGRLLAAAVEDMAEKHAAFLKAGE</sequence>
<comment type="similarity">
    <text evidence="5">Belongs to the creatininase superfamily.</text>
</comment>
<dbReference type="Pfam" id="PF02633">
    <property type="entry name" value="Creatininase"/>
    <property type="match status" value="1"/>
</dbReference>
<keyword evidence="3" id="KW-0378">Hydrolase</keyword>
<dbReference type="GO" id="GO:0016811">
    <property type="term" value="F:hydrolase activity, acting on carbon-nitrogen (but not peptide) bonds, in linear amides"/>
    <property type="evidence" value="ECO:0007669"/>
    <property type="project" value="TreeGrafter"/>
</dbReference>
<name>A0A858R3U3_9PROT</name>
<dbReference type="Gene3D" id="3.40.50.10310">
    <property type="entry name" value="Creatininase"/>
    <property type="match status" value="1"/>
</dbReference>
<evidence type="ECO:0000313" key="7">
    <source>
        <dbReference type="EMBL" id="QJE72047.1"/>
    </source>
</evidence>
<dbReference type="GO" id="GO:0009231">
    <property type="term" value="P:riboflavin biosynthetic process"/>
    <property type="evidence" value="ECO:0007669"/>
    <property type="project" value="TreeGrafter"/>
</dbReference>
<evidence type="ECO:0000256" key="2">
    <source>
        <dbReference type="ARBA" id="ARBA00022723"/>
    </source>
</evidence>
<dbReference type="PANTHER" id="PTHR35005:SF1">
    <property type="entry name" value="2-AMINO-5-FORMYLAMINO-6-RIBOSYLAMINOPYRIMIDIN-4(3H)-ONE 5'-MONOPHOSPHATE DEFORMYLASE"/>
    <property type="match status" value="1"/>
</dbReference>
<evidence type="ECO:0000256" key="6">
    <source>
        <dbReference type="SAM" id="MobiDB-lite"/>
    </source>
</evidence>
<comment type="cofactor">
    <cofactor evidence="1">
        <name>Zn(2+)</name>
        <dbReference type="ChEBI" id="CHEBI:29105"/>
    </cofactor>
</comment>
<reference evidence="7" key="1">
    <citation type="submission" date="2020-04" db="EMBL/GenBank/DDBJ databases">
        <title>A desert anoxygenic phototrophic bacterium fixes CO2 using RubisCO under aerobic conditions.</title>
        <authorList>
            <person name="Tang K."/>
        </authorList>
    </citation>
    <scope>NUCLEOTIDE SEQUENCE [LARGE SCALE GENOMIC DNA]</scope>
    <source>
        <strain evidence="7">MIMtkB3</strain>
    </source>
</reference>
<evidence type="ECO:0000256" key="4">
    <source>
        <dbReference type="ARBA" id="ARBA00022833"/>
    </source>
</evidence>
<keyword evidence="8" id="KW-1185">Reference proteome</keyword>
<keyword evidence="4" id="KW-0862">Zinc</keyword>
<evidence type="ECO:0000313" key="8">
    <source>
        <dbReference type="Proteomes" id="UP000501891"/>
    </source>
</evidence>
<dbReference type="Proteomes" id="UP000501891">
    <property type="component" value="Chromosome"/>
</dbReference>
<dbReference type="InterPro" id="IPR024087">
    <property type="entry name" value="Creatininase-like_sf"/>
</dbReference>
<evidence type="ECO:0000256" key="5">
    <source>
        <dbReference type="ARBA" id="ARBA00024029"/>
    </source>
</evidence>
<dbReference type="EMBL" id="CP051775">
    <property type="protein sequence ID" value="QJE72047.1"/>
    <property type="molecule type" value="Genomic_DNA"/>
</dbReference>
<evidence type="ECO:0000256" key="3">
    <source>
        <dbReference type="ARBA" id="ARBA00022801"/>
    </source>
</evidence>
<keyword evidence="2" id="KW-0479">Metal-binding</keyword>
<organism evidence="7 8">
    <name type="scientific">Aerophototrophica crusticola</name>
    <dbReference type="NCBI Taxonomy" id="1709002"/>
    <lineage>
        <taxon>Bacteria</taxon>
        <taxon>Pseudomonadati</taxon>
        <taxon>Pseudomonadota</taxon>
        <taxon>Alphaproteobacteria</taxon>
        <taxon>Rhodospirillales</taxon>
        <taxon>Rhodospirillaceae</taxon>
        <taxon>Aerophototrophica</taxon>
    </lineage>
</organism>
<gene>
    <name evidence="7" type="ORF">HHL28_02055</name>
</gene>
<dbReference type="AlphaFoldDB" id="A0A858R3U3"/>
<evidence type="ECO:0000256" key="1">
    <source>
        <dbReference type="ARBA" id="ARBA00001947"/>
    </source>
</evidence>
<dbReference type="SUPFAM" id="SSF102215">
    <property type="entry name" value="Creatininase"/>
    <property type="match status" value="1"/>
</dbReference>
<dbReference type="KEGG" id="acru:HHL28_02055"/>
<dbReference type="InterPro" id="IPR003785">
    <property type="entry name" value="Creatininase/forma_Hydrolase"/>
</dbReference>
<dbReference type="GO" id="GO:0046872">
    <property type="term" value="F:metal ion binding"/>
    <property type="evidence" value="ECO:0007669"/>
    <property type="project" value="UniProtKB-KW"/>
</dbReference>
<feature type="region of interest" description="Disordered" evidence="6">
    <location>
        <begin position="184"/>
        <end position="203"/>
    </location>
</feature>
<proteinExistence type="inferred from homology"/>